<dbReference type="AlphaFoldDB" id="A0A812KXA7"/>
<keyword evidence="2 7" id="KW-0812">Transmembrane</keyword>
<dbReference type="InterPro" id="IPR043203">
    <property type="entry name" value="VGCC_Ca_Na"/>
</dbReference>
<evidence type="ECO:0000259" key="8">
    <source>
        <dbReference type="PROSITE" id="PS50222"/>
    </source>
</evidence>
<comment type="caution">
    <text evidence="9">The sequence shown here is derived from an EMBL/GenBank/DDBJ whole genome shotgun (WGS) entry which is preliminary data.</text>
</comment>
<sequence length="419" mass="46433">MKSHPGLRNIFDFLLVAESLASLTLNTGNLSLLRIFRVFRLIRIVRLVRTVKALRRLRTMIFSILNSFVDLLWAIVVVILIIYIFSIIFSNAVALYFDEVHMGLEDLDNGNKTLVIQQAAEVSAEFGDLYSSILALWSAVSGGNDWMMYGSLLRGISHGELYFVIFNFYIAFCVIGMFNVVTGVFVDSAVCCRTEDEVVQGYIDDLRNTTREIKSFFQTADTDRSGTLTYEEFKKQLDDPLVKAYFSGLDIDPSEASIIFAILDADKSDELKIDEFVNGTMKLKGAATKLDVMTMMFDNTKQTIKFNNLCEFVEQEFTDIRKGLLLLAKSVQEVRTEAAAAIELSAASAASPPASPSAASPAPPETTAPSLLHEEDAESRPQTPRPSKPPETEQRPPSSELGHPRQTPLQDAGLEGGGR</sequence>
<dbReference type="GO" id="GO:0001518">
    <property type="term" value="C:voltage-gated sodium channel complex"/>
    <property type="evidence" value="ECO:0007669"/>
    <property type="project" value="TreeGrafter"/>
</dbReference>
<feature type="compositionally biased region" description="Low complexity" evidence="6">
    <location>
        <begin position="349"/>
        <end position="360"/>
    </location>
</feature>
<keyword evidence="3" id="KW-0106">Calcium</keyword>
<dbReference type="GO" id="GO:0005509">
    <property type="term" value="F:calcium ion binding"/>
    <property type="evidence" value="ECO:0007669"/>
    <property type="project" value="InterPro"/>
</dbReference>
<dbReference type="InterPro" id="IPR005821">
    <property type="entry name" value="Ion_trans_dom"/>
</dbReference>
<evidence type="ECO:0000256" key="3">
    <source>
        <dbReference type="ARBA" id="ARBA00022837"/>
    </source>
</evidence>
<dbReference type="PROSITE" id="PS00018">
    <property type="entry name" value="EF_HAND_1"/>
    <property type="match status" value="1"/>
</dbReference>
<dbReference type="PANTHER" id="PTHR10037">
    <property type="entry name" value="VOLTAGE-GATED CATION CHANNEL CALCIUM AND SODIUM"/>
    <property type="match status" value="1"/>
</dbReference>
<dbReference type="InterPro" id="IPR027359">
    <property type="entry name" value="Volt_channel_dom_sf"/>
</dbReference>
<evidence type="ECO:0000313" key="10">
    <source>
        <dbReference type="Proteomes" id="UP000601435"/>
    </source>
</evidence>
<evidence type="ECO:0000256" key="5">
    <source>
        <dbReference type="ARBA" id="ARBA00023136"/>
    </source>
</evidence>
<evidence type="ECO:0000313" key="9">
    <source>
        <dbReference type="EMBL" id="CAE7231707.1"/>
    </source>
</evidence>
<dbReference type="PANTHER" id="PTHR10037:SF62">
    <property type="entry name" value="SODIUM CHANNEL PROTEIN 60E"/>
    <property type="match status" value="1"/>
</dbReference>
<dbReference type="SUPFAM" id="SSF81324">
    <property type="entry name" value="Voltage-gated potassium channels"/>
    <property type="match status" value="1"/>
</dbReference>
<feature type="transmembrane region" description="Helical" evidence="7">
    <location>
        <begin position="60"/>
        <end position="89"/>
    </location>
</feature>
<dbReference type="EMBL" id="CAJNJA010008009">
    <property type="protein sequence ID" value="CAE7231707.1"/>
    <property type="molecule type" value="Genomic_DNA"/>
</dbReference>
<feature type="region of interest" description="Disordered" evidence="6">
    <location>
        <begin position="349"/>
        <end position="419"/>
    </location>
</feature>
<dbReference type="GO" id="GO:0005248">
    <property type="term" value="F:voltage-gated sodium channel activity"/>
    <property type="evidence" value="ECO:0007669"/>
    <property type="project" value="TreeGrafter"/>
</dbReference>
<accession>A0A812KXA7</accession>
<evidence type="ECO:0000256" key="2">
    <source>
        <dbReference type="ARBA" id="ARBA00022692"/>
    </source>
</evidence>
<dbReference type="Gene3D" id="1.20.120.350">
    <property type="entry name" value="Voltage-gated potassium channels. Chain C"/>
    <property type="match status" value="1"/>
</dbReference>
<dbReference type="SMART" id="SM00054">
    <property type="entry name" value="EFh"/>
    <property type="match status" value="2"/>
</dbReference>
<dbReference type="OrthoDB" id="442005at2759"/>
<dbReference type="InterPro" id="IPR018247">
    <property type="entry name" value="EF_Hand_1_Ca_BS"/>
</dbReference>
<dbReference type="InterPro" id="IPR011992">
    <property type="entry name" value="EF-hand-dom_pair"/>
</dbReference>
<evidence type="ECO:0000256" key="7">
    <source>
        <dbReference type="SAM" id="Phobius"/>
    </source>
</evidence>
<comment type="subcellular location">
    <subcellularLocation>
        <location evidence="1">Membrane</location>
        <topology evidence="1">Multi-pass membrane protein</topology>
    </subcellularLocation>
</comment>
<feature type="domain" description="EF-hand" evidence="8">
    <location>
        <begin position="208"/>
        <end position="243"/>
    </location>
</feature>
<dbReference type="Gene3D" id="1.10.238.10">
    <property type="entry name" value="EF-hand"/>
    <property type="match status" value="1"/>
</dbReference>
<dbReference type="Gene3D" id="1.10.287.70">
    <property type="match status" value="1"/>
</dbReference>
<dbReference type="InterPro" id="IPR002048">
    <property type="entry name" value="EF_hand_dom"/>
</dbReference>
<dbReference type="Pfam" id="PF13499">
    <property type="entry name" value="EF-hand_7"/>
    <property type="match status" value="1"/>
</dbReference>
<evidence type="ECO:0000256" key="6">
    <source>
        <dbReference type="SAM" id="MobiDB-lite"/>
    </source>
</evidence>
<dbReference type="Proteomes" id="UP000601435">
    <property type="component" value="Unassembled WGS sequence"/>
</dbReference>
<evidence type="ECO:0000256" key="4">
    <source>
        <dbReference type="ARBA" id="ARBA00022989"/>
    </source>
</evidence>
<feature type="non-terminal residue" evidence="9">
    <location>
        <position position="1"/>
    </location>
</feature>
<proteinExistence type="predicted"/>
<gene>
    <name evidence="9" type="primary">Scn10a</name>
    <name evidence="9" type="ORF">SNEC2469_LOCUS3622</name>
</gene>
<feature type="transmembrane region" description="Helical" evidence="7">
    <location>
        <begin position="161"/>
        <end position="186"/>
    </location>
</feature>
<name>A0A812KXA7_9DINO</name>
<dbReference type="SUPFAM" id="SSF47473">
    <property type="entry name" value="EF-hand"/>
    <property type="match status" value="1"/>
</dbReference>
<feature type="transmembrane region" description="Helical" evidence="7">
    <location>
        <begin position="20"/>
        <end position="39"/>
    </location>
</feature>
<organism evidence="9 10">
    <name type="scientific">Symbiodinium necroappetens</name>
    <dbReference type="NCBI Taxonomy" id="1628268"/>
    <lineage>
        <taxon>Eukaryota</taxon>
        <taxon>Sar</taxon>
        <taxon>Alveolata</taxon>
        <taxon>Dinophyceae</taxon>
        <taxon>Suessiales</taxon>
        <taxon>Symbiodiniaceae</taxon>
        <taxon>Symbiodinium</taxon>
    </lineage>
</organism>
<dbReference type="PROSITE" id="PS50222">
    <property type="entry name" value="EF_HAND_2"/>
    <property type="match status" value="1"/>
</dbReference>
<reference evidence="9" key="1">
    <citation type="submission" date="2021-02" db="EMBL/GenBank/DDBJ databases">
        <authorList>
            <person name="Dougan E. K."/>
            <person name="Rhodes N."/>
            <person name="Thang M."/>
            <person name="Chan C."/>
        </authorList>
    </citation>
    <scope>NUCLEOTIDE SEQUENCE</scope>
</reference>
<keyword evidence="10" id="KW-1185">Reference proteome</keyword>
<evidence type="ECO:0000256" key="1">
    <source>
        <dbReference type="ARBA" id="ARBA00004141"/>
    </source>
</evidence>
<dbReference type="Pfam" id="PF00520">
    <property type="entry name" value="Ion_trans"/>
    <property type="match status" value="1"/>
</dbReference>
<protein>
    <submittedName>
        <fullName evidence="9">Scn10a protein</fullName>
    </submittedName>
</protein>
<keyword evidence="4 7" id="KW-1133">Transmembrane helix</keyword>
<keyword evidence="5 7" id="KW-0472">Membrane</keyword>